<evidence type="ECO:0000313" key="5">
    <source>
        <dbReference type="Proteomes" id="UP001205843"/>
    </source>
</evidence>
<dbReference type="Proteomes" id="UP001205843">
    <property type="component" value="Unassembled WGS sequence"/>
</dbReference>
<feature type="transmembrane region" description="Helical" evidence="2">
    <location>
        <begin position="346"/>
        <end position="365"/>
    </location>
</feature>
<keyword evidence="1" id="KW-1003">Cell membrane</keyword>
<feature type="transmembrane region" description="Helical" evidence="2">
    <location>
        <begin position="440"/>
        <end position="463"/>
    </location>
</feature>
<feature type="transmembrane region" description="Helical" evidence="2">
    <location>
        <begin position="613"/>
        <end position="633"/>
    </location>
</feature>
<feature type="transmembrane region" description="Helical" evidence="2">
    <location>
        <begin position="470"/>
        <end position="490"/>
    </location>
</feature>
<comment type="function">
    <text evidence="1">Part of the tripartite ATP-independent periplasmic (TRAP) transport system.</text>
</comment>
<evidence type="ECO:0000256" key="1">
    <source>
        <dbReference type="RuleBase" id="RU369079"/>
    </source>
</evidence>
<dbReference type="InterPro" id="IPR010656">
    <property type="entry name" value="DctM"/>
</dbReference>
<feature type="domain" description="TRAP C4-dicarboxylate transport system permease DctM subunit" evidence="3">
    <location>
        <begin position="121"/>
        <end position="549"/>
    </location>
</feature>
<evidence type="ECO:0000259" key="3">
    <source>
        <dbReference type="Pfam" id="PF06808"/>
    </source>
</evidence>
<feature type="transmembrane region" description="Helical" evidence="2">
    <location>
        <begin position="12"/>
        <end position="33"/>
    </location>
</feature>
<keyword evidence="2" id="KW-0472">Membrane</keyword>
<feature type="transmembrane region" description="Helical" evidence="2">
    <location>
        <begin position="409"/>
        <end position="428"/>
    </location>
</feature>
<feature type="transmembrane region" description="Helical" evidence="2">
    <location>
        <begin position="76"/>
        <end position="97"/>
    </location>
</feature>
<dbReference type="NCBIfam" id="TIGR02123">
    <property type="entry name" value="TRAP_fused"/>
    <property type="match status" value="1"/>
</dbReference>
<feature type="transmembrane region" description="Helical" evidence="2">
    <location>
        <begin position="558"/>
        <end position="584"/>
    </location>
</feature>
<dbReference type="InterPro" id="IPR011853">
    <property type="entry name" value="TRAP_DctM-Dct_fused"/>
</dbReference>
<feature type="transmembrane region" description="Helical" evidence="2">
    <location>
        <begin position="309"/>
        <end position="334"/>
    </location>
</feature>
<keyword evidence="1" id="KW-0997">Cell inner membrane</keyword>
<dbReference type="GO" id="GO:0005886">
    <property type="term" value="C:plasma membrane"/>
    <property type="evidence" value="ECO:0007669"/>
    <property type="project" value="UniProtKB-SubCell"/>
</dbReference>
<comment type="subcellular location">
    <subcellularLocation>
        <location evidence="1">Cell inner membrane</location>
        <topology evidence="1">Multi-pass membrane protein</topology>
    </subcellularLocation>
</comment>
<dbReference type="GO" id="GO:0022857">
    <property type="term" value="F:transmembrane transporter activity"/>
    <property type="evidence" value="ECO:0007669"/>
    <property type="project" value="UniProtKB-UniRule"/>
</dbReference>
<accession>A0AAE3G5J8</accession>
<evidence type="ECO:0000313" key="4">
    <source>
        <dbReference type="EMBL" id="MCP1676200.1"/>
    </source>
</evidence>
<keyword evidence="1" id="KW-0813">Transport</keyword>
<dbReference type="PANTHER" id="PTHR43849">
    <property type="entry name" value="BLL3936 PROTEIN"/>
    <property type="match status" value="1"/>
</dbReference>
<sequence>MTRLLDSVSHRAARWAAHLLVPAALVFIGYQMLTVWVSLHGSMQHYTVHLTGVLLLAAVIAVIDGPDMRKAAWSKALHVLAAVTAALVAMIAGWFLYTNLGTLEFTQPFIDAKALVMGALLVLAVLVLTWLLWGFPLAALCALAVAYFAYAHLIPATWAPSHTRPNLLVSTLAGYGGPRGLFRFMPLSADMIFLLLVYGGLLYGAGVIGMFADVGRAIGNFFRGGIAYSAIVASSLIGMVTGQAVSNIALSGGMTIPSMKQSGFTKEQAGAIEVLASTGSQLLPPIMGLGAFLMAEILGVAYFEIVKAAIIPGLLFIATIMIGVFSLVGSSESIPYERQPVDWDRILWIMPSFLVSLSVLVGLLYLRYSPAMAGFLGIASLMVLTFLRPGRYRPELHQLAGGVREGIRIAIYLALMLAAIGLVVQTLSTTGAGISLGRSISAIGGGSLPLTLLLGMAIALLIGMGLPTPAAYALIAIVVVPALIDVGLAPLTAHMFGFYFAIMSTLTPPIAVGVLTAMRISGGTFIGTTVQCFMLGLVCFLIPYAFVAHPEILSPSEFGWGGALALAFFFVATALTSAAVYGALGRRLRQWERVLAGLAGPLAYLVYLATGNVIAGGVGPVLLIAFLAASYLGGGVDHRGKLRA</sequence>
<feature type="transmembrane region" description="Helical" evidence="2">
    <location>
        <begin position="525"/>
        <end position="546"/>
    </location>
</feature>
<keyword evidence="2" id="KW-1133">Transmembrane helix</keyword>
<dbReference type="PANTHER" id="PTHR43849:SF2">
    <property type="entry name" value="BLL3936 PROTEIN"/>
    <property type="match status" value="1"/>
</dbReference>
<feature type="transmembrane region" description="Helical" evidence="2">
    <location>
        <begin position="496"/>
        <end position="518"/>
    </location>
</feature>
<proteinExistence type="predicted"/>
<name>A0AAE3G5J8_9GAMM</name>
<reference evidence="4" key="1">
    <citation type="submission" date="2022-03" db="EMBL/GenBank/DDBJ databases">
        <title>Genomic Encyclopedia of Type Strains, Phase III (KMG-III): the genomes of soil and plant-associated and newly described type strains.</title>
        <authorList>
            <person name="Whitman W."/>
        </authorList>
    </citation>
    <scope>NUCLEOTIDE SEQUENCE</scope>
    <source>
        <strain evidence="4">ANL 6-2</strain>
    </source>
</reference>
<keyword evidence="5" id="KW-1185">Reference proteome</keyword>
<feature type="transmembrane region" description="Helical" evidence="2">
    <location>
        <begin position="117"/>
        <end position="150"/>
    </location>
</feature>
<feature type="transmembrane region" description="Helical" evidence="2">
    <location>
        <begin position="192"/>
        <end position="214"/>
    </location>
</feature>
<feature type="transmembrane region" description="Helical" evidence="2">
    <location>
        <begin position="282"/>
        <end position="303"/>
    </location>
</feature>
<feature type="transmembrane region" description="Helical" evidence="2">
    <location>
        <begin position="45"/>
        <end position="64"/>
    </location>
</feature>
<dbReference type="AlphaFoldDB" id="A0AAE3G5J8"/>
<dbReference type="RefSeq" id="WP_253481330.1">
    <property type="nucleotide sequence ID" value="NZ_JALJXV010000008.1"/>
</dbReference>
<organism evidence="4 5">
    <name type="scientific">Natronocella acetinitrilica</name>
    <dbReference type="NCBI Taxonomy" id="414046"/>
    <lineage>
        <taxon>Bacteria</taxon>
        <taxon>Pseudomonadati</taxon>
        <taxon>Pseudomonadota</taxon>
        <taxon>Gammaproteobacteria</taxon>
        <taxon>Chromatiales</taxon>
        <taxon>Ectothiorhodospiraceae</taxon>
        <taxon>Natronocella</taxon>
    </lineage>
</organism>
<feature type="transmembrane region" description="Helical" evidence="2">
    <location>
        <begin position="591"/>
        <end position="607"/>
    </location>
</feature>
<dbReference type="Pfam" id="PF06808">
    <property type="entry name" value="DctM"/>
    <property type="match status" value="1"/>
</dbReference>
<evidence type="ECO:0000256" key="2">
    <source>
        <dbReference type="SAM" id="Phobius"/>
    </source>
</evidence>
<gene>
    <name evidence="4" type="ORF">J2T57_003359</name>
</gene>
<comment type="caution">
    <text evidence="4">The sequence shown here is derived from an EMBL/GenBank/DDBJ whole genome shotgun (WGS) entry which is preliminary data.</text>
</comment>
<feature type="transmembrane region" description="Helical" evidence="2">
    <location>
        <begin position="226"/>
        <end position="250"/>
    </location>
</feature>
<keyword evidence="2" id="KW-0812">Transmembrane</keyword>
<protein>
    <submittedName>
        <fullName evidence="4">TRAP transporter 4TM/12TM fusion protein</fullName>
    </submittedName>
</protein>
<dbReference type="EMBL" id="JALJXV010000008">
    <property type="protein sequence ID" value="MCP1676200.1"/>
    <property type="molecule type" value="Genomic_DNA"/>
</dbReference>